<keyword evidence="2" id="KW-1185">Reference proteome</keyword>
<sequence length="81" mass="9521">MCLLRRGQHRHFSAAGATPCGPQIQYQRRAPELLQINLATLQIRHLQRRQWHLALLPQLQYLAPSKPEQYADQGRCQHRRT</sequence>
<organism evidence="1 2">
    <name type="scientific">Rhizopus delemar</name>
    <dbReference type="NCBI Taxonomy" id="936053"/>
    <lineage>
        <taxon>Eukaryota</taxon>
        <taxon>Fungi</taxon>
        <taxon>Fungi incertae sedis</taxon>
        <taxon>Mucoromycota</taxon>
        <taxon>Mucoromycotina</taxon>
        <taxon>Mucoromycetes</taxon>
        <taxon>Mucorales</taxon>
        <taxon>Mucorineae</taxon>
        <taxon>Rhizopodaceae</taxon>
        <taxon>Rhizopus</taxon>
    </lineage>
</organism>
<dbReference type="AlphaFoldDB" id="A0A9P6XPH7"/>
<name>A0A9P6XPH7_9FUNG</name>
<protein>
    <submittedName>
        <fullName evidence="1">Uncharacterized protein</fullName>
    </submittedName>
</protein>
<dbReference type="Proteomes" id="UP000740926">
    <property type="component" value="Unassembled WGS sequence"/>
</dbReference>
<gene>
    <name evidence="1" type="ORF">G6F50_018002</name>
</gene>
<dbReference type="EMBL" id="JAANIU010015156">
    <property type="protein sequence ID" value="KAG1529433.1"/>
    <property type="molecule type" value="Genomic_DNA"/>
</dbReference>
<evidence type="ECO:0000313" key="1">
    <source>
        <dbReference type="EMBL" id="KAG1529433.1"/>
    </source>
</evidence>
<proteinExistence type="predicted"/>
<accession>A0A9P6XPH7</accession>
<reference evidence="1 2" key="1">
    <citation type="journal article" date="2020" name="Microb. Genom.">
        <title>Genetic diversity of clinical and environmental Mucorales isolates obtained from an investigation of mucormycosis cases among solid organ transplant recipients.</title>
        <authorList>
            <person name="Nguyen M.H."/>
            <person name="Kaul D."/>
            <person name="Muto C."/>
            <person name="Cheng S.J."/>
            <person name="Richter R.A."/>
            <person name="Bruno V.M."/>
            <person name="Liu G."/>
            <person name="Beyhan S."/>
            <person name="Sundermann A.J."/>
            <person name="Mounaud S."/>
            <person name="Pasculle A.W."/>
            <person name="Nierman W.C."/>
            <person name="Driscoll E."/>
            <person name="Cumbie R."/>
            <person name="Clancy C.J."/>
            <person name="Dupont C.L."/>
        </authorList>
    </citation>
    <scope>NUCLEOTIDE SEQUENCE [LARGE SCALE GENOMIC DNA]</scope>
    <source>
        <strain evidence="1 2">GL24</strain>
    </source>
</reference>
<comment type="caution">
    <text evidence="1">The sequence shown here is derived from an EMBL/GenBank/DDBJ whole genome shotgun (WGS) entry which is preliminary data.</text>
</comment>
<evidence type="ECO:0000313" key="2">
    <source>
        <dbReference type="Proteomes" id="UP000740926"/>
    </source>
</evidence>